<accession>A0A432WC04</accession>
<feature type="domain" description="Sulfatase-modifying factor enzyme-like" evidence="2">
    <location>
        <begin position="453"/>
        <end position="672"/>
    </location>
</feature>
<feature type="domain" description="PEGA" evidence="3">
    <location>
        <begin position="194"/>
        <end position="246"/>
    </location>
</feature>
<sequence length="674" mass="75452">MHRSKSMWCVMSVFDSDIEHDQRKRRRWVIISSSVLAALLFGYLSWLMLLQGYQVVIAPEDARQEASIRVAHGVGFTSGHTVYTFGGSVTLEASAPLYYSKQVEVSRRSPSRIDLELEPLPAQLTVTSNPALEDARWWVNDHLAGEGEQLVAELAEGTHEITFGHPYFQSYTLLVNAMKGEVINRHIQPEPVLGELSITSQPTGATVTINGTEAGQTPLALEQPGGRYEVQIEAPGYKPIYDALFIREDRPFDSRDYQLQLLGGTLRADVTPSGGVLTVNGSPIANPGRVNANEALRVEYSKAGYRTASQTVEVAPNRDVHVRFQLEPEYGEVQITANVPATITINGQTRGTAPQTIRLQTVPHDIRVSHPHYRAQTVSVLPEAGATRRTHVDLLEEFDARRRENQPLVATGMGIELLPVQLSAFTMGAPMHEAGRQRNELERPVTFSRAQIWVSSQHITEGQFARFRGQGDTNSTLPVTNISWLDAARFTNWLSEQEGLIPFYEIRGNELVGVRRESRGYRLPTEAEWEFIAKHFRRAARTTYVWGNQSVLRDNMANFADEARRNEQPQVLMGYQDDHKERAPVGSYPADRNGFYDLDGNVREWVHDRYGLIPVNAAGPLPSERDFLGPESGRGHVIKGASYLTGQMNLLRASVRYQGTEPMVDVGFRIARYH</sequence>
<feature type="domain" description="PEGA" evidence="3">
    <location>
        <begin position="333"/>
        <end position="390"/>
    </location>
</feature>
<dbReference type="Pfam" id="PF03781">
    <property type="entry name" value="FGE-sulfatase"/>
    <property type="match status" value="1"/>
</dbReference>
<reference evidence="4 5" key="1">
    <citation type="journal article" date="2011" name="Front. Microbiol.">
        <title>Genomic signatures of strain selection and enhancement in Bacillus atrophaeus var. globigii, a historical biowarfare simulant.</title>
        <authorList>
            <person name="Gibbons H.S."/>
            <person name="Broomall S.M."/>
            <person name="McNew L.A."/>
            <person name="Daligault H."/>
            <person name="Chapman C."/>
            <person name="Bruce D."/>
            <person name="Karavis M."/>
            <person name="Krepps M."/>
            <person name="McGregor P.A."/>
            <person name="Hong C."/>
            <person name="Park K.H."/>
            <person name="Akmal A."/>
            <person name="Feldman A."/>
            <person name="Lin J.S."/>
            <person name="Chang W.E."/>
            <person name="Higgs B.W."/>
            <person name="Demirev P."/>
            <person name="Lindquist J."/>
            <person name="Liem A."/>
            <person name="Fochler E."/>
            <person name="Read T.D."/>
            <person name="Tapia R."/>
            <person name="Johnson S."/>
            <person name="Bishop-Lilly K.A."/>
            <person name="Detter C."/>
            <person name="Han C."/>
            <person name="Sozhamannan S."/>
            <person name="Rosenzweig C.N."/>
            <person name="Skowronski E.W."/>
        </authorList>
    </citation>
    <scope>NUCLEOTIDE SEQUENCE [LARGE SCALE GENOMIC DNA]</scope>
    <source>
        <strain evidence="4 5">GYP-17</strain>
    </source>
</reference>
<dbReference type="InterPro" id="IPR013229">
    <property type="entry name" value="PEGA"/>
</dbReference>
<protein>
    <recommendedName>
        <fullName evidence="6">PEGA domain-containing protein</fullName>
    </recommendedName>
</protein>
<dbReference type="GO" id="GO:0120147">
    <property type="term" value="F:formylglycine-generating oxidase activity"/>
    <property type="evidence" value="ECO:0007669"/>
    <property type="project" value="TreeGrafter"/>
</dbReference>
<gene>
    <name evidence="4" type="ORF">CWE11_09635</name>
</gene>
<dbReference type="Proteomes" id="UP000288405">
    <property type="component" value="Unassembled WGS sequence"/>
</dbReference>
<dbReference type="EMBL" id="PIPM01000011">
    <property type="protein sequence ID" value="RUO29499.1"/>
    <property type="molecule type" value="Genomic_DNA"/>
</dbReference>
<keyword evidence="1" id="KW-1133">Transmembrane helix</keyword>
<evidence type="ECO:0000313" key="5">
    <source>
        <dbReference type="Proteomes" id="UP000288405"/>
    </source>
</evidence>
<evidence type="ECO:0000313" key="4">
    <source>
        <dbReference type="EMBL" id="RUO29499.1"/>
    </source>
</evidence>
<keyword evidence="5" id="KW-1185">Reference proteome</keyword>
<dbReference type="InterPro" id="IPR016187">
    <property type="entry name" value="CTDL_fold"/>
</dbReference>
<dbReference type="InterPro" id="IPR005532">
    <property type="entry name" value="SUMF_dom"/>
</dbReference>
<comment type="caution">
    <text evidence="4">The sequence shown here is derived from an EMBL/GenBank/DDBJ whole genome shotgun (WGS) entry which is preliminary data.</text>
</comment>
<proteinExistence type="predicted"/>
<dbReference type="AlphaFoldDB" id="A0A432WC04"/>
<organism evidence="4 5">
    <name type="scientific">Aliidiomarina sanyensis</name>
    <dbReference type="NCBI Taxonomy" id="1249555"/>
    <lineage>
        <taxon>Bacteria</taxon>
        <taxon>Pseudomonadati</taxon>
        <taxon>Pseudomonadota</taxon>
        <taxon>Gammaproteobacteria</taxon>
        <taxon>Alteromonadales</taxon>
        <taxon>Idiomarinaceae</taxon>
        <taxon>Aliidiomarina</taxon>
    </lineage>
</organism>
<keyword evidence="1" id="KW-0472">Membrane</keyword>
<evidence type="ECO:0000256" key="1">
    <source>
        <dbReference type="SAM" id="Phobius"/>
    </source>
</evidence>
<dbReference type="PANTHER" id="PTHR23150:SF19">
    <property type="entry name" value="FORMYLGLYCINE-GENERATING ENZYME"/>
    <property type="match status" value="1"/>
</dbReference>
<dbReference type="InterPro" id="IPR051043">
    <property type="entry name" value="Sulfatase_Mod_Factor_Kinase"/>
</dbReference>
<dbReference type="OrthoDB" id="9768004at2"/>
<dbReference type="Pfam" id="PF08308">
    <property type="entry name" value="PEGA"/>
    <property type="match status" value="2"/>
</dbReference>
<dbReference type="SUPFAM" id="SSF56436">
    <property type="entry name" value="C-type lectin-like"/>
    <property type="match status" value="1"/>
</dbReference>
<dbReference type="PANTHER" id="PTHR23150">
    <property type="entry name" value="SULFATASE MODIFYING FACTOR 1, 2"/>
    <property type="match status" value="1"/>
</dbReference>
<dbReference type="Gene3D" id="3.90.1580.10">
    <property type="entry name" value="paralog of FGE (formylglycine-generating enzyme)"/>
    <property type="match status" value="1"/>
</dbReference>
<evidence type="ECO:0000259" key="3">
    <source>
        <dbReference type="Pfam" id="PF08308"/>
    </source>
</evidence>
<name>A0A432WC04_9GAMM</name>
<feature type="transmembrane region" description="Helical" evidence="1">
    <location>
        <begin position="28"/>
        <end position="49"/>
    </location>
</feature>
<keyword evidence="1" id="KW-0812">Transmembrane</keyword>
<evidence type="ECO:0008006" key="6">
    <source>
        <dbReference type="Google" id="ProtNLM"/>
    </source>
</evidence>
<dbReference type="InterPro" id="IPR042095">
    <property type="entry name" value="SUMF_sf"/>
</dbReference>
<evidence type="ECO:0000259" key="2">
    <source>
        <dbReference type="Pfam" id="PF03781"/>
    </source>
</evidence>